<reference evidence="3 4" key="1">
    <citation type="submission" date="2011-11" db="EMBL/GenBank/DDBJ databases">
        <title>The Noncontiguous Finished genome of Desulfosporosinus youngiae DSM 17734.</title>
        <authorList>
            <consortium name="US DOE Joint Genome Institute (JGI-PGF)"/>
            <person name="Lucas S."/>
            <person name="Han J."/>
            <person name="Lapidus A."/>
            <person name="Cheng J.-F."/>
            <person name="Goodwin L."/>
            <person name="Pitluck S."/>
            <person name="Peters L."/>
            <person name="Ovchinnikova G."/>
            <person name="Lu M."/>
            <person name="Land M.L."/>
            <person name="Hauser L."/>
            <person name="Pester M."/>
            <person name="Spring S."/>
            <person name="Ollivier B."/>
            <person name="Rattei T."/>
            <person name="Klenk H.-P."/>
            <person name="Wagner M."/>
            <person name="Loy A."/>
            <person name="Woyke T.J."/>
        </authorList>
    </citation>
    <scope>NUCLEOTIDE SEQUENCE [LARGE SCALE GENOMIC DNA]</scope>
    <source>
        <strain evidence="3 4">DSM 17734</strain>
    </source>
</reference>
<keyword evidence="1" id="KW-0732">Signal</keyword>
<sequence>MKKYSCLLSCIVAIGLTLLSGCESSNGTLTEGTNNTVIKTDSGQSFETTDWETTAYEIVNNLDGVTMRVKEGTEFSTGLTLTFANSSDKQCIYGDYFLLEKKVNERWYQVPAIIDNYGFHSIGYDLAAGGNGEWKVDWSWLYGKPDHGEYRIVKDILDFRGTGDYEKYYLAAEFSVDERTELADLVPMVMIKGKLYLDTGKESDIKARCGVMDGKVTSTVEPFEKPTQDNQSNFGSEYGYQFVDERSIDIYMNEKWIRFELGNI</sequence>
<evidence type="ECO:0000256" key="1">
    <source>
        <dbReference type="SAM" id="SignalP"/>
    </source>
</evidence>
<dbReference type="eggNOG" id="ENOG5031B4J">
    <property type="taxonomic scope" value="Bacteria"/>
</dbReference>
<dbReference type="AlphaFoldDB" id="H5XUM7"/>
<proteinExistence type="predicted"/>
<dbReference type="RefSeq" id="WP_007782244.1">
    <property type="nucleotide sequence ID" value="NZ_CM001441.1"/>
</dbReference>
<feature type="domain" description="Bacterial Ig-like" evidence="2">
    <location>
        <begin position="63"/>
        <end position="174"/>
    </location>
</feature>
<dbReference type="PROSITE" id="PS51257">
    <property type="entry name" value="PROKAR_LIPOPROTEIN"/>
    <property type="match status" value="1"/>
</dbReference>
<dbReference type="Proteomes" id="UP000005104">
    <property type="component" value="Chromosome"/>
</dbReference>
<dbReference type="InterPro" id="IPR046878">
    <property type="entry name" value="Big_14"/>
</dbReference>
<organism evidence="3 4">
    <name type="scientific">Desulfosporosinus youngiae DSM 17734</name>
    <dbReference type="NCBI Taxonomy" id="768710"/>
    <lineage>
        <taxon>Bacteria</taxon>
        <taxon>Bacillati</taxon>
        <taxon>Bacillota</taxon>
        <taxon>Clostridia</taxon>
        <taxon>Eubacteriales</taxon>
        <taxon>Desulfitobacteriaceae</taxon>
        <taxon>Desulfosporosinus</taxon>
    </lineage>
</organism>
<dbReference type="Pfam" id="PF20251">
    <property type="entry name" value="Big_14"/>
    <property type="match status" value="1"/>
</dbReference>
<feature type="signal peptide" evidence="1">
    <location>
        <begin position="1"/>
        <end position="25"/>
    </location>
</feature>
<dbReference type="OrthoDB" id="9779098at2"/>
<name>H5XUM7_9FIRM</name>
<feature type="chain" id="PRO_5039395321" description="Bacterial Ig-like domain-containing protein" evidence="1">
    <location>
        <begin position="26"/>
        <end position="264"/>
    </location>
</feature>
<accession>H5XUM7</accession>
<evidence type="ECO:0000259" key="2">
    <source>
        <dbReference type="Pfam" id="PF20251"/>
    </source>
</evidence>
<dbReference type="STRING" id="768710.DesyoDRAFT_1935"/>
<gene>
    <name evidence="3" type="ORF">DesyoDRAFT_1935</name>
</gene>
<keyword evidence="4" id="KW-1185">Reference proteome</keyword>
<evidence type="ECO:0000313" key="3">
    <source>
        <dbReference type="EMBL" id="EHQ89045.1"/>
    </source>
</evidence>
<dbReference type="EMBL" id="CM001441">
    <property type="protein sequence ID" value="EHQ89045.1"/>
    <property type="molecule type" value="Genomic_DNA"/>
</dbReference>
<protein>
    <recommendedName>
        <fullName evidence="2">Bacterial Ig-like domain-containing protein</fullName>
    </recommendedName>
</protein>
<evidence type="ECO:0000313" key="4">
    <source>
        <dbReference type="Proteomes" id="UP000005104"/>
    </source>
</evidence>
<dbReference type="HOGENOM" id="CLU_091998_0_0_9"/>